<reference evidence="1 2" key="1">
    <citation type="journal article" date="2021" name="Comput. Struct. Biotechnol. J.">
        <title>De novo genome assembly of the potent medicinal plant Rehmannia glutinosa using nanopore technology.</title>
        <authorList>
            <person name="Ma L."/>
            <person name="Dong C."/>
            <person name="Song C."/>
            <person name="Wang X."/>
            <person name="Zheng X."/>
            <person name="Niu Y."/>
            <person name="Chen S."/>
            <person name="Feng W."/>
        </authorList>
    </citation>
    <scope>NUCLEOTIDE SEQUENCE [LARGE SCALE GENOMIC DNA]</scope>
    <source>
        <strain evidence="1">DH-2019</strain>
    </source>
</reference>
<organism evidence="1 2">
    <name type="scientific">Rehmannia glutinosa</name>
    <name type="common">Chinese foxglove</name>
    <dbReference type="NCBI Taxonomy" id="99300"/>
    <lineage>
        <taxon>Eukaryota</taxon>
        <taxon>Viridiplantae</taxon>
        <taxon>Streptophyta</taxon>
        <taxon>Embryophyta</taxon>
        <taxon>Tracheophyta</taxon>
        <taxon>Spermatophyta</taxon>
        <taxon>Magnoliopsida</taxon>
        <taxon>eudicotyledons</taxon>
        <taxon>Gunneridae</taxon>
        <taxon>Pentapetalae</taxon>
        <taxon>asterids</taxon>
        <taxon>lamiids</taxon>
        <taxon>Lamiales</taxon>
        <taxon>Orobanchaceae</taxon>
        <taxon>Rehmannieae</taxon>
        <taxon>Rehmannia</taxon>
    </lineage>
</organism>
<dbReference type="Proteomes" id="UP001318860">
    <property type="component" value="Unassembled WGS sequence"/>
</dbReference>
<sequence length="72" mass="7952">MLPGWTRFIDTLTKLVILRMPELGKRVSNDNGGGEDFDKVRHVSSITIIGNEWQPPPGTSIAGEELITPFMA</sequence>
<evidence type="ECO:0000313" key="1">
    <source>
        <dbReference type="EMBL" id="KAK6138530.1"/>
    </source>
</evidence>
<name>A0ABR0VTC9_REHGL</name>
<dbReference type="EMBL" id="JABTTQ020000719">
    <property type="protein sequence ID" value="KAK6138530.1"/>
    <property type="molecule type" value="Genomic_DNA"/>
</dbReference>
<gene>
    <name evidence="1" type="ORF">DH2020_027733</name>
</gene>
<evidence type="ECO:0000313" key="2">
    <source>
        <dbReference type="Proteomes" id="UP001318860"/>
    </source>
</evidence>
<protein>
    <submittedName>
        <fullName evidence="1">Uncharacterized protein</fullName>
    </submittedName>
</protein>
<keyword evidence="2" id="KW-1185">Reference proteome</keyword>
<accession>A0ABR0VTC9</accession>
<comment type="caution">
    <text evidence="1">The sequence shown here is derived from an EMBL/GenBank/DDBJ whole genome shotgun (WGS) entry which is preliminary data.</text>
</comment>
<proteinExistence type="predicted"/>